<dbReference type="AlphaFoldDB" id="A0A383A2R3"/>
<name>A0A383A2R3_9ZZZZ</name>
<accession>A0A383A2R3</accession>
<evidence type="ECO:0000313" key="1">
    <source>
        <dbReference type="EMBL" id="SVE02186.1"/>
    </source>
</evidence>
<dbReference type="EMBL" id="UINC01188798">
    <property type="protein sequence ID" value="SVE02186.1"/>
    <property type="molecule type" value="Genomic_DNA"/>
</dbReference>
<gene>
    <name evidence="1" type="ORF">METZ01_LOCUS455040</name>
</gene>
<reference evidence="1" key="1">
    <citation type="submission" date="2018-05" db="EMBL/GenBank/DDBJ databases">
        <authorList>
            <person name="Lanie J.A."/>
            <person name="Ng W.-L."/>
            <person name="Kazmierczak K.M."/>
            <person name="Andrzejewski T.M."/>
            <person name="Davidsen T.M."/>
            <person name="Wayne K.J."/>
            <person name="Tettelin H."/>
            <person name="Glass J.I."/>
            <person name="Rusch D."/>
            <person name="Podicherti R."/>
            <person name="Tsui H.-C.T."/>
            <person name="Winkler M.E."/>
        </authorList>
    </citation>
    <scope>NUCLEOTIDE SEQUENCE</scope>
</reference>
<organism evidence="1">
    <name type="scientific">marine metagenome</name>
    <dbReference type="NCBI Taxonomy" id="408172"/>
    <lineage>
        <taxon>unclassified sequences</taxon>
        <taxon>metagenomes</taxon>
        <taxon>ecological metagenomes</taxon>
    </lineage>
</organism>
<sequence length="147" mass="16605">MIERMGLNPTTGRLQTILSSNGEQETLEAKSSLEVLSHIVRIDRASIDFRTSADSFARLAYGFYSDLDIRHNNKEVDYFRTADGFIGLRIPAGENTIEISGRLSLLRRRLLITNMILLFGAIYWLNRGHNPPFGRSNGRKVEHPVSA</sequence>
<protein>
    <submittedName>
        <fullName evidence="1">Uncharacterized protein</fullName>
    </submittedName>
</protein>
<proteinExistence type="predicted"/>